<dbReference type="EMBL" id="BAOS01000045">
    <property type="protein sequence ID" value="GAX62925.1"/>
    <property type="molecule type" value="Genomic_DNA"/>
</dbReference>
<dbReference type="OrthoDB" id="9803892at2"/>
<evidence type="ECO:0000256" key="2">
    <source>
        <dbReference type="ARBA" id="ARBA00010944"/>
    </source>
</evidence>
<reference evidence="9" key="1">
    <citation type="journal article" date="2017" name="Environ. Microbiol. Rep.">
        <title>Genetic Diversity of Marine Anaerobic Ammonium-Oxidizing Bacteria as Revealed by Genomic and Proteomic Analyses of 'Candidatus Scalindua japonica'.</title>
        <authorList>
            <person name="Oshiki M."/>
            <person name="Mizuto K."/>
            <person name="Kimura Z."/>
            <person name="Kindaichi T."/>
            <person name="Satoh H."/>
            <person name="Okabe S."/>
        </authorList>
    </citation>
    <scope>NUCLEOTIDE SEQUENCE [LARGE SCALE GENOMIC DNA]</scope>
    <source>
        <strain evidence="9">husup-a2</strain>
    </source>
</reference>
<evidence type="ECO:0000256" key="5">
    <source>
        <dbReference type="ARBA" id="ARBA00048200"/>
    </source>
</evidence>
<evidence type="ECO:0000256" key="3">
    <source>
        <dbReference type="ARBA" id="ARBA00012929"/>
    </source>
</evidence>
<dbReference type="InterPro" id="IPR005913">
    <property type="entry name" value="dTDP_dehydrorham_reduct"/>
</dbReference>
<evidence type="ECO:0000313" key="9">
    <source>
        <dbReference type="Proteomes" id="UP000218542"/>
    </source>
</evidence>
<dbReference type="GO" id="GO:0005829">
    <property type="term" value="C:cytosol"/>
    <property type="evidence" value="ECO:0007669"/>
    <property type="project" value="TreeGrafter"/>
</dbReference>
<dbReference type="UniPathway" id="UPA00124"/>
<dbReference type="SUPFAM" id="SSF51735">
    <property type="entry name" value="NAD(P)-binding Rossmann-fold domains"/>
    <property type="match status" value="1"/>
</dbReference>
<comment type="pathway">
    <text evidence="1 6">Carbohydrate biosynthesis; dTDP-L-rhamnose biosynthesis.</text>
</comment>
<keyword evidence="9" id="KW-1185">Reference proteome</keyword>
<dbReference type="Pfam" id="PF04321">
    <property type="entry name" value="RmlD_sub_bind"/>
    <property type="match status" value="1"/>
</dbReference>
<keyword evidence="6" id="KW-0560">Oxidoreductase</keyword>
<dbReference type="Gene3D" id="3.90.25.10">
    <property type="entry name" value="UDP-galactose 4-epimerase, domain 1"/>
    <property type="match status" value="1"/>
</dbReference>
<evidence type="ECO:0000256" key="1">
    <source>
        <dbReference type="ARBA" id="ARBA00004781"/>
    </source>
</evidence>
<comment type="function">
    <text evidence="6">Catalyzes the reduction of dTDP-6-deoxy-L-lyxo-4-hexulose to yield dTDP-L-rhamnose.</text>
</comment>
<evidence type="ECO:0000313" key="8">
    <source>
        <dbReference type="EMBL" id="GAX62925.1"/>
    </source>
</evidence>
<dbReference type="GO" id="GO:0008831">
    <property type="term" value="F:dTDP-4-dehydrorhamnose reductase activity"/>
    <property type="evidence" value="ECO:0007669"/>
    <property type="project" value="UniProtKB-EC"/>
</dbReference>
<dbReference type="PANTHER" id="PTHR10491">
    <property type="entry name" value="DTDP-4-DEHYDRORHAMNOSE REDUCTASE"/>
    <property type="match status" value="1"/>
</dbReference>
<evidence type="ECO:0000256" key="4">
    <source>
        <dbReference type="ARBA" id="ARBA00017099"/>
    </source>
</evidence>
<dbReference type="Gene3D" id="3.40.50.720">
    <property type="entry name" value="NAD(P)-binding Rossmann-like Domain"/>
    <property type="match status" value="1"/>
</dbReference>
<dbReference type="RefSeq" id="WP_096896320.1">
    <property type="nucleotide sequence ID" value="NZ_BAOS01000045.1"/>
</dbReference>
<organism evidence="8 9">
    <name type="scientific">Candidatus Scalindua japonica</name>
    <dbReference type="NCBI Taxonomy" id="1284222"/>
    <lineage>
        <taxon>Bacteria</taxon>
        <taxon>Pseudomonadati</taxon>
        <taxon>Planctomycetota</taxon>
        <taxon>Candidatus Brocadiia</taxon>
        <taxon>Candidatus Brocadiales</taxon>
        <taxon>Candidatus Scalinduaceae</taxon>
        <taxon>Candidatus Scalindua</taxon>
    </lineage>
</organism>
<dbReference type="GO" id="GO:0019305">
    <property type="term" value="P:dTDP-rhamnose biosynthetic process"/>
    <property type="evidence" value="ECO:0007669"/>
    <property type="project" value="UniProtKB-UniPathway"/>
</dbReference>
<sequence length="289" mass="32648">MHKRKILITGGRGMLATDLAAFFLDKPFDVRSVDRHELDITCRDQVQAFFQSPERPDVVINTPCLHVEPCEDVPQTAYAINAWGPKLLAETCQHFGATLIQISTCGIFGDTICAYHEYDPVVLKTSYARSKYAGEKYVSRICDKHYILRLGWLYGGEVHHARNFIVARYREALQTDVMHSAGDKYGSPTYTFDVGETLLSLLDADQYGVYHVSNQGGCSRAEYVREILHAFGLDVPVEEVDSSHFPRKANVPDCEILTSYNLSYVGVPLLEPWKEALARYVHLIKNKIL</sequence>
<dbReference type="AlphaFoldDB" id="A0A286U471"/>
<proteinExistence type="inferred from homology"/>
<dbReference type="InterPro" id="IPR036291">
    <property type="entry name" value="NAD(P)-bd_dom_sf"/>
</dbReference>
<comment type="catalytic activity">
    <reaction evidence="5">
        <text>dTDP-beta-L-rhamnose + NADP(+) = dTDP-4-dehydro-beta-L-rhamnose + NADPH + H(+)</text>
        <dbReference type="Rhea" id="RHEA:21796"/>
        <dbReference type="ChEBI" id="CHEBI:15378"/>
        <dbReference type="ChEBI" id="CHEBI:57510"/>
        <dbReference type="ChEBI" id="CHEBI:57783"/>
        <dbReference type="ChEBI" id="CHEBI:58349"/>
        <dbReference type="ChEBI" id="CHEBI:62830"/>
        <dbReference type="EC" id="1.1.1.133"/>
    </reaction>
</comment>
<feature type="domain" description="RmlD-like substrate binding" evidence="7">
    <location>
        <begin position="5"/>
        <end position="282"/>
    </location>
</feature>
<dbReference type="PANTHER" id="PTHR10491:SF4">
    <property type="entry name" value="METHIONINE ADENOSYLTRANSFERASE 2 SUBUNIT BETA"/>
    <property type="match status" value="1"/>
</dbReference>
<dbReference type="CDD" id="cd05254">
    <property type="entry name" value="dTDP_HR_like_SDR_e"/>
    <property type="match status" value="1"/>
</dbReference>
<gene>
    <name evidence="8" type="ORF">SCALIN_C45_0083</name>
</gene>
<comment type="similarity">
    <text evidence="2 6">Belongs to the dTDP-4-dehydrorhamnose reductase family.</text>
</comment>
<evidence type="ECO:0000256" key="6">
    <source>
        <dbReference type="RuleBase" id="RU364082"/>
    </source>
</evidence>
<keyword evidence="6" id="KW-0521">NADP</keyword>
<name>A0A286U471_9BACT</name>
<evidence type="ECO:0000259" key="7">
    <source>
        <dbReference type="Pfam" id="PF04321"/>
    </source>
</evidence>
<dbReference type="EC" id="1.1.1.133" evidence="3 6"/>
<comment type="caution">
    <text evidence="8">The sequence shown here is derived from an EMBL/GenBank/DDBJ whole genome shotgun (WGS) entry which is preliminary data.</text>
</comment>
<dbReference type="Proteomes" id="UP000218542">
    <property type="component" value="Unassembled WGS sequence"/>
</dbReference>
<protein>
    <recommendedName>
        <fullName evidence="4 6">dTDP-4-dehydrorhamnose reductase</fullName>
        <ecNumber evidence="3 6">1.1.1.133</ecNumber>
    </recommendedName>
</protein>
<dbReference type="InterPro" id="IPR029903">
    <property type="entry name" value="RmlD-like-bd"/>
</dbReference>
<accession>A0A286U471</accession>